<evidence type="ECO:0000313" key="3">
    <source>
        <dbReference type="Proteomes" id="UP000007013"/>
    </source>
</evidence>
<gene>
    <name evidence="2" type="ordered locus">Oter_3058</name>
</gene>
<dbReference type="Proteomes" id="UP000007013">
    <property type="component" value="Chromosome"/>
</dbReference>
<reference evidence="2 3" key="1">
    <citation type="journal article" date="2011" name="J. Bacteriol.">
        <title>Genome sequence of the verrucomicrobium Opitutus terrae PB90-1, an abundant inhabitant of rice paddy soil ecosystems.</title>
        <authorList>
            <person name="van Passel M.W."/>
            <person name="Kant R."/>
            <person name="Palva A."/>
            <person name="Copeland A."/>
            <person name="Lucas S."/>
            <person name="Lapidus A."/>
            <person name="Glavina del Rio T."/>
            <person name="Pitluck S."/>
            <person name="Goltsman E."/>
            <person name="Clum A."/>
            <person name="Sun H."/>
            <person name="Schmutz J."/>
            <person name="Larimer F.W."/>
            <person name="Land M.L."/>
            <person name="Hauser L."/>
            <person name="Kyrpides N."/>
            <person name="Mikhailova N."/>
            <person name="Richardson P.P."/>
            <person name="Janssen P.H."/>
            <person name="de Vos W.M."/>
            <person name="Smidt H."/>
        </authorList>
    </citation>
    <scope>NUCLEOTIDE SEQUENCE [LARGE SCALE GENOMIC DNA]</scope>
    <source>
        <strain evidence="3">DSM 11246 / JCM 15787 / PB90-1</strain>
    </source>
</reference>
<dbReference type="RefSeq" id="WP_012375867.1">
    <property type="nucleotide sequence ID" value="NC_010571.1"/>
</dbReference>
<keyword evidence="1" id="KW-0812">Transmembrane</keyword>
<accession>B1ZZ17</accession>
<keyword evidence="3" id="KW-1185">Reference proteome</keyword>
<evidence type="ECO:0000256" key="1">
    <source>
        <dbReference type="SAM" id="Phobius"/>
    </source>
</evidence>
<dbReference type="OrthoDB" id="8778884at2"/>
<sequence length="83" mass="9367">MPLSFWIRRFLTVFTAGFVLLFVVGLMKGRSLRQVTLESALWSAIATSLFIATRLYHLSKGRRCELCQDTPPESGDSSATTRR</sequence>
<dbReference type="STRING" id="452637.Oter_3058"/>
<protein>
    <submittedName>
        <fullName evidence="2">Uncharacterized protein</fullName>
    </submittedName>
</protein>
<dbReference type="KEGG" id="ote:Oter_3058"/>
<dbReference type="HOGENOM" id="CLU_183042_0_0_0"/>
<proteinExistence type="predicted"/>
<keyword evidence="1" id="KW-0472">Membrane</keyword>
<dbReference type="eggNOG" id="ENOG5033CFX">
    <property type="taxonomic scope" value="Bacteria"/>
</dbReference>
<dbReference type="EMBL" id="CP001032">
    <property type="protein sequence ID" value="ACB76338.1"/>
    <property type="molecule type" value="Genomic_DNA"/>
</dbReference>
<dbReference type="AlphaFoldDB" id="B1ZZ17"/>
<name>B1ZZ17_OPITP</name>
<evidence type="ECO:0000313" key="2">
    <source>
        <dbReference type="EMBL" id="ACB76338.1"/>
    </source>
</evidence>
<feature type="transmembrane region" description="Helical" evidence="1">
    <location>
        <begin position="6"/>
        <end position="27"/>
    </location>
</feature>
<organism evidence="2 3">
    <name type="scientific">Opitutus terrae (strain DSM 11246 / JCM 15787 / PB90-1)</name>
    <dbReference type="NCBI Taxonomy" id="452637"/>
    <lineage>
        <taxon>Bacteria</taxon>
        <taxon>Pseudomonadati</taxon>
        <taxon>Verrucomicrobiota</taxon>
        <taxon>Opitutia</taxon>
        <taxon>Opitutales</taxon>
        <taxon>Opitutaceae</taxon>
        <taxon>Opitutus</taxon>
    </lineage>
</organism>
<keyword evidence="1" id="KW-1133">Transmembrane helix</keyword>